<proteinExistence type="predicted"/>
<feature type="region of interest" description="Disordered" evidence="1">
    <location>
        <begin position="82"/>
        <end position="133"/>
    </location>
</feature>
<reference evidence="3" key="1">
    <citation type="submission" date="2016-11" db="UniProtKB">
        <authorList>
            <consortium name="WormBaseParasite"/>
        </authorList>
    </citation>
    <scope>IDENTIFICATION</scope>
</reference>
<name>A0A1I8ABR6_9BILA</name>
<evidence type="ECO:0000256" key="1">
    <source>
        <dbReference type="SAM" id="MobiDB-lite"/>
    </source>
</evidence>
<dbReference type="Proteomes" id="UP000095287">
    <property type="component" value="Unplaced"/>
</dbReference>
<accession>A0A1I8ABR6</accession>
<feature type="compositionally biased region" description="Polar residues" evidence="1">
    <location>
        <begin position="102"/>
        <end position="111"/>
    </location>
</feature>
<protein>
    <submittedName>
        <fullName evidence="3">Uncharacterized protein</fullName>
    </submittedName>
</protein>
<dbReference type="AlphaFoldDB" id="A0A1I8ABR6"/>
<feature type="compositionally biased region" description="Acidic residues" evidence="1">
    <location>
        <begin position="255"/>
        <end position="271"/>
    </location>
</feature>
<evidence type="ECO:0000313" key="3">
    <source>
        <dbReference type="WBParaSite" id="L893_g411.t2"/>
    </source>
</evidence>
<feature type="compositionally biased region" description="Basic and acidic residues" evidence="1">
    <location>
        <begin position="112"/>
        <end position="133"/>
    </location>
</feature>
<evidence type="ECO:0000313" key="2">
    <source>
        <dbReference type="Proteomes" id="UP000095287"/>
    </source>
</evidence>
<sequence>MFQTESAPKKTRKEKCGAYMGPVECRTEGPHTNEFEKAFVKKLRRSGAPQVAGLTKRVATNRGRGAWEERAIIWIRRRPVSGSTPKDIDSGAVNPGSAGAKYQSSSTITTSAHRESRQQRIGDRRSAEDEAEERRAKGMSLALCPGGAHDRFRFPALLLLLLQGWARPIRALYLSCWEGAFRRNSAARLIARARKTAAGWRRRSPTELRRISVRAPLSNGEPVAEDEAGMCASGDPAEGTRRLPRVQSPQNSEEGVAECDSEDEDYIPYSP</sequence>
<dbReference type="WBParaSite" id="L893_g411.t2">
    <property type="protein sequence ID" value="L893_g411.t2"/>
    <property type="gene ID" value="L893_g411"/>
</dbReference>
<keyword evidence="2" id="KW-1185">Reference proteome</keyword>
<feature type="region of interest" description="Disordered" evidence="1">
    <location>
        <begin position="219"/>
        <end position="271"/>
    </location>
</feature>
<organism evidence="2 3">
    <name type="scientific">Steinernema glaseri</name>
    <dbReference type="NCBI Taxonomy" id="37863"/>
    <lineage>
        <taxon>Eukaryota</taxon>
        <taxon>Metazoa</taxon>
        <taxon>Ecdysozoa</taxon>
        <taxon>Nematoda</taxon>
        <taxon>Chromadorea</taxon>
        <taxon>Rhabditida</taxon>
        <taxon>Tylenchina</taxon>
        <taxon>Panagrolaimomorpha</taxon>
        <taxon>Strongyloidoidea</taxon>
        <taxon>Steinernematidae</taxon>
        <taxon>Steinernema</taxon>
    </lineage>
</organism>